<dbReference type="InterPro" id="IPR009772">
    <property type="entry name" value="CDC123"/>
</dbReference>
<dbReference type="AlphaFoldDB" id="A0AAW0LYQ7"/>
<dbReference type="GO" id="GO:0051301">
    <property type="term" value="P:cell division"/>
    <property type="evidence" value="ECO:0007669"/>
    <property type="project" value="UniProtKB-KW"/>
</dbReference>
<dbReference type="Pfam" id="PF07065">
    <property type="entry name" value="D123"/>
    <property type="match status" value="1"/>
</dbReference>
<comment type="caution">
    <text evidence="2">The sequence shown here is derived from an EMBL/GenBank/DDBJ whole genome shotgun (WGS) entry which is preliminary data.</text>
</comment>
<name>A0AAW0LYQ7_QUESU</name>
<proteinExistence type="inferred from homology"/>
<dbReference type="PANTHER" id="PTHR15323">
    <property type="entry name" value="D123 PROTEIN"/>
    <property type="match status" value="1"/>
</dbReference>
<comment type="similarity">
    <text evidence="1">Belongs to the CDC123 family.</text>
</comment>
<accession>A0AAW0LYQ7</accession>
<sequence>MENPLFRMGSNLVGTSQHDVTTFYQVLLEKKSNIEWLMRQFYEDHVRLKFESGNYTFDVYVTKDERIKVLDFNPWGAFSLPLLFNWEELRVEH</sequence>
<keyword evidence="2" id="KW-0131">Cell cycle</keyword>
<keyword evidence="2" id="KW-0132">Cell division</keyword>
<evidence type="ECO:0000313" key="2">
    <source>
        <dbReference type="EMBL" id="KAK7855619.1"/>
    </source>
</evidence>
<organism evidence="2 3">
    <name type="scientific">Quercus suber</name>
    <name type="common">Cork oak</name>
    <dbReference type="NCBI Taxonomy" id="58331"/>
    <lineage>
        <taxon>Eukaryota</taxon>
        <taxon>Viridiplantae</taxon>
        <taxon>Streptophyta</taxon>
        <taxon>Embryophyta</taxon>
        <taxon>Tracheophyta</taxon>
        <taxon>Spermatophyta</taxon>
        <taxon>Magnoliopsida</taxon>
        <taxon>eudicotyledons</taxon>
        <taxon>Gunneridae</taxon>
        <taxon>Pentapetalae</taxon>
        <taxon>rosids</taxon>
        <taxon>fabids</taxon>
        <taxon>Fagales</taxon>
        <taxon>Fagaceae</taxon>
        <taxon>Quercus</taxon>
    </lineage>
</organism>
<reference evidence="2 3" key="1">
    <citation type="journal article" date="2018" name="Sci. Data">
        <title>The draft genome sequence of cork oak.</title>
        <authorList>
            <person name="Ramos A.M."/>
            <person name="Usie A."/>
            <person name="Barbosa P."/>
            <person name="Barros P.M."/>
            <person name="Capote T."/>
            <person name="Chaves I."/>
            <person name="Simoes F."/>
            <person name="Abreu I."/>
            <person name="Carrasquinho I."/>
            <person name="Faro C."/>
            <person name="Guimaraes J.B."/>
            <person name="Mendonca D."/>
            <person name="Nobrega F."/>
            <person name="Rodrigues L."/>
            <person name="Saibo N.J.M."/>
            <person name="Varela M.C."/>
            <person name="Egas C."/>
            <person name="Matos J."/>
            <person name="Miguel C.M."/>
            <person name="Oliveira M.M."/>
            <person name="Ricardo C.P."/>
            <person name="Goncalves S."/>
        </authorList>
    </citation>
    <scope>NUCLEOTIDE SEQUENCE [LARGE SCALE GENOMIC DNA]</scope>
    <source>
        <strain evidence="3">cv. HL8</strain>
    </source>
</reference>
<protein>
    <submittedName>
        <fullName evidence="2">Cell division cycle protein 123 like protein</fullName>
    </submittedName>
</protein>
<evidence type="ECO:0000313" key="3">
    <source>
        <dbReference type="Proteomes" id="UP000237347"/>
    </source>
</evidence>
<evidence type="ECO:0000256" key="1">
    <source>
        <dbReference type="ARBA" id="ARBA00011047"/>
    </source>
</evidence>
<gene>
    <name evidence="2" type="primary">cdc123_1</name>
    <name evidence="2" type="ORF">CFP56_027301</name>
</gene>
<dbReference type="PANTHER" id="PTHR15323:SF6">
    <property type="entry name" value="CELL DIVISION CYCLE PROTEIN 123 HOMOLOG"/>
    <property type="match status" value="1"/>
</dbReference>
<dbReference type="EMBL" id="PKMF04000044">
    <property type="protein sequence ID" value="KAK7855619.1"/>
    <property type="molecule type" value="Genomic_DNA"/>
</dbReference>
<dbReference type="Proteomes" id="UP000237347">
    <property type="component" value="Unassembled WGS sequence"/>
</dbReference>
<keyword evidence="3" id="KW-1185">Reference proteome</keyword>
<dbReference type="GO" id="GO:0005737">
    <property type="term" value="C:cytoplasm"/>
    <property type="evidence" value="ECO:0007669"/>
    <property type="project" value="TreeGrafter"/>
</dbReference>